<evidence type="ECO:0000259" key="1">
    <source>
        <dbReference type="Pfam" id="PF08874"/>
    </source>
</evidence>
<evidence type="ECO:0000313" key="4">
    <source>
        <dbReference type="Proteomes" id="UP000245778"/>
    </source>
</evidence>
<dbReference type="Pfam" id="PF08874">
    <property type="entry name" value="DUF1835"/>
    <property type="match status" value="1"/>
</dbReference>
<accession>A0A2U1CED7</accession>
<protein>
    <submittedName>
        <fullName evidence="3">Uncharacterized protein DUF1835</fullName>
    </submittedName>
</protein>
<organism evidence="3 4">
    <name type="scientific">Intestinimonas butyriciproducens</name>
    <dbReference type="NCBI Taxonomy" id="1297617"/>
    <lineage>
        <taxon>Bacteria</taxon>
        <taxon>Bacillati</taxon>
        <taxon>Bacillota</taxon>
        <taxon>Clostridia</taxon>
        <taxon>Eubacteriales</taxon>
        <taxon>Intestinimonas</taxon>
    </lineage>
</organism>
<comment type="caution">
    <text evidence="3">The sequence shown here is derived from an EMBL/GenBank/DDBJ whole genome shotgun (WGS) entry which is preliminary data.</text>
</comment>
<gene>
    <name evidence="3" type="ORF">C7373_102248</name>
</gene>
<dbReference type="InterPro" id="IPR022123">
    <property type="entry name" value="DUF3658"/>
</dbReference>
<name>A0A2U1CED7_9FIRM</name>
<reference evidence="3 4" key="1">
    <citation type="submission" date="2018-04" db="EMBL/GenBank/DDBJ databases">
        <title>Genomic Encyclopedia of Type Strains, Phase IV (KMG-IV): sequencing the most valuable type-strain genomes for metagenomic binning, comparative biology and taxonomic classification.</title>
        <authorList>
            <person name="Goeker M."/>
        </authorList>
    </citation>
    <scope>NUCLEOTIDE SEQUENCE [LARGE SCALE GENOMIC DNA]</scope>
    <source>
        <strain evidence="3 4">DSM 26588</strain>
    </source>
</reference>
<dbReference type="AlphaFoldDB" id="A0A2U1CED7"/>
<dbReference type="InterPro" id="IPR014973">
    <property type="entry name" value="DUF1835"/>
</dbReference>
<feature type="domain" description="DUF3658" evidence="2">
    <location>
        <begin position="248"/>
        <end position="345"/>
    </location>
</feature>
<evidence type="ECO:0000259" key="2">
    <source>
        <dbReference type="Pfam" id="PF12395"/>
    </source>
</evidence>
<dbReference type="EMBL" id="QEKK01000002">
    <property type="protein sequence ID" value="PVY59265.1"/>
    <property type="molecule type" value="Genomic_DNA"/>
</dbReference>
<proteinExistence type="predicted"/>
<dbReference type="Pfam" id="PF12395">
    <property type="entry name" value="DUF3658"/>
    <property type="match status" value="1"/>
</dbReference>
<sequence length="363" mass="40533">MAWGGPTGCDPRFAGPLRLFSYPGAEKFLILFIGETEGGIFSVIEVVFSQSACGSLKVAQRYGTGKCPDGAIGFIFAEREEGPKPSKKELEASKKDAEARARQEWERAIPLGGNPADVYGIDVAWSIGDIAENGIGSSRRKVLEQLSSTWAAGDDAGQQMEQMILKSRNSLREVLERASRGEAVRIWYSHNPDEICGFYWLLTQFQSVSTHGPIYSIKLPEWEYSDQNTLCAYIGWGEISPGKWGRYLPLQQEVKPALLSACAMRWRQLQEENDPLRIFLNGKLQGAPENIYDSFILRELEAQSNEFLEANVIGNLLGRYQLGIGDAWIALRIEKFIKEGLFEPISAPDPDRPIYGRMLRKSG</sequence>
<dbReference type="Proteomes" id="UP000245778">
    <property type="component" value="Unassembled WGS sequence"/>
</dbReference>
<feature type="domain" description="DUF1835" evidence="1">
    <location>
        <begin position="111"/>
        <end position="209"/>
    </location>
</feature>
<evidence type="ECO:0000313" key="3">
    <source>
        <dbReference type="EMBL" id="PVY59265.1"/>
    </source>
</evidence>